<dbReference type="RefSeq" id="WP_290262945.1">
    <property type="nucleotide sequence ID" value="NZ_JAUFQG010000004.1"/>
</dbReference>
<dbReference type="CDD" id="cd03445">
    <property type="entry name" value="Thioesterase_II_repeat2"/>
    <property type="match status" value="1"/>
</dbReference>
<dbReference type="Gene3D" id="2.40.160.210">
    <property type="entry name" value="Acyl-CoA thioesterase, double hotdog domain"/>
    <property type="match status" value="1"/>
</dbReference>
<protein>
    <submittedName>
        <fullName evidence="5">Acyl-CoA thioesterase</fullName>
    </submittedName>
</protein>
<organism evidence="5 6">
    <name type="scientific">Simiduia curdlanivorans</name>
    <dbReference type="NCBI Taxonomy" id="1492769"/>
    <lineage>
        <taxon>Bacteria</taxon>
        <taxon>Pseudomonadati</taxon>
        <taxon>Pseudomonadota</taxon>
        <taxon>Gammaproteobacteria</taxon>
        <taxon>Cellvibrionales</taxon>
        <taxon>Cellvibrionaceae</taxon>
        <taxon>Simiduia</taxon>
    </lineage>
</organism>
<dbReference type="Pfam" id="PF13622">
    <property type="entry name" value="4HBT_3"/>
    <property type="match status" value="1"/>
</dbReference>
<dbReference type="EMBL" id="JBHSCX010000021">
    <property type="protein sequence ID" value="MFC4363998.1"/>
    <property type="molecule type" value="Genomic_DNA"/>
</dbReference>
<gene>
    <name evidence="5" type="ORF">ACFOX3_16895</name>
</gene>
<accession>A0ABV8V8J4</accession>
<dbReference type="Pfam" id="PF02551">
    <property type="entry name" value="Acyl_CoA_thio"/>
    <property type="match status" value="1"/>
</dbReference>
<keyword evidence="2" id="KW-0378">Hydrolase</keyword>
<evidence type="ECO:0000313" key="5">
    <source>
        <dbReference type="EMBL" id="MFC4363998.1"/>
    </source>
</evidence>
<proteinExistence type="inferred from homology"/>
<dbReference type="PANTHER" id="PTHR11066">
    <property type="entry name" value="ACYL-COA THIOESTERASE"/>
    <property type="match status" value="1"/>
</dbReference>
<sequence>MTNPLLNILDIEQLDLNLFRSRQHQENHRNHLFGGQVLGQALMAAARTVEGRRPHSLHAYFMRPGVSDIPVIYDVDPIRDGGSFTTRRVVARQKGRAIFNMACSFHIEEPGFSHQISLDSTPPSPEELESTSFIKSNPGAKIDTPDAHGMFFELRSASPEMYFSDKALAPYSQFWMRAVSGLPNDPILHCAALAYASDIGLMATSTLPHPTSIMSPKLMPASIDHAMWFHADFRVDDWLLYSTDSPWAGGARGLNRGLIYNRDGKLVASTMQEGLIRPIEPR</sequence>
<dbReference type="InterPro" id="IPR029069">
    <property type="entry name" value="HotDog_dom_sf"/>
</dbReference>
<dbReference type="CDD" id="cd03444">
    <property type="entry name" value="Thioesterase_II_repeat1"/>
    <property type="match status" value="1"/>
</dbReference>
<dbReference type="SUPFAM" id="SSF54637">
    <property type="entry name" value="Thioesterase/thiol ester dehydrase-isomerase"/>
    <property type="match status" value="2"/>
</dbReference>
<keyword evidence="6" id="KW-1185">Reference proteome</keyword>
<dbReference type="InterPro" id="IPR049449">
    <property type="entry name" value="TesB_ACOT8-like_N"/>
</dbReference>
<comment type="caution">
    <text evidence="5">The sequence shown here is derived from an EMBL/GenBank/DDBJ whole genome shotgun (WGS) entry which is preliminary data.</text>
</comment>
<evidence type="ECO:0000259" key="3">
    <source>
        <dbReference type="Pfam" id="PF02551"/>
    </source>
</evidence>
<evidence type="ECO:0000259" key="4">
    <source>
        <dbReference type="Pfam" id="PF13622"/>
    </source>
</evidence>
<feature type="domain" description="Acyl-CoA thioesterase 2 C-terminal" evidence="3">
    <location>
        <begin position="163"/>
        <end position="275"/>
    </location>
</feature>
<evidence type="ECO:0000256" key="1">
    <source>
        <dbReference type="ARBA" id="ARBA00006538"/>
    </source>
</evidence>
<dbReference type="PANTHER" id="PTHR11066:SF34">
    <property type="entry name" value="ACYL-COENZYME A THIOESTERASE 8"/>
    <property type="match status" value="1"/>
</dbReference>
<name>A0ABV8V8J4_9GAMM</name>
<evidence type="ECO:0000313" key="6">
    <source>
        <dbReference type="Proteomes" id="UP001595840"/>
    </source>
</evidence>
<dbReference type="InterPro" id="IPR042171">
    <property type="entry name" value="Acyl-CoA_hotdog"/>
</dbReference>
<evidence type="ECO:0000256" key="2">
    <source>
        <dbReference type="ARBA" id="ARBA00022801"/>
    </source>
</evidence>
<dbReference type="InterPro" id="IPR025652">
    <property type="entry name" value="TesB_C"/>
</dbReference>
<dbReference type="Proteomes" id="UP001595840">
    <property type="component" value="Unassembled WGS sequence"/>
</dbReference>
<dbReference type="InterPro" id="IPR003703">
    <property type="entry name" value="Acyl_CoA_thio"/>
</dbReference>
<reference evidence="6" key="1">
    <citation type="journal article" date="2019" name="Int. J. Syst. Evol. Microbiol.">
        <title>The Global Catalogue of Microorganisms (GCM) 10K type strain sequencing project: providing services to taxonomists for standard genome sequencing and annotation.</title>
        <authorList>
            <consortium name="The Broad Institute Genomics Platform"/>
            <consortium name="The Broad Institute Genome Sequencing Center for Infectious Disease"/>
            <person name="Wu L."/>
            <person name="Ma J."/>
        </authorList>
    </citation>
    <scope>NUCLEOTIDE SEQUENCE [LARGE SCALE GENOMIC DNA]</scope>
    <source>
        <strain evidence="6">CECT 8570</strain>
    </source>
</reference>
<feature type="domain" description="Acyl-CoA thioesterase-like N-terminal HotDog" evidence="4">
    <location>
        <begin position="31"/>
        <end position="106"/>
    </location>
</feature>
<comment type="similarity">
    <text evidence="1">Belongs to the C/M/P thioester hydrolase family.</text>
</comment>